<dbReference type="PROSITE" id="PS00674">
    <property type="entry name" value="AAA"/>
    <property type="match status" value="1"/>
</dbReference>
<evidence type="ECO:0000256" key="1">
    <source>
        <dbReference type="ARBA" id="ARBA00004434"/>
    </source>
</evidence>
<dbReference type="InterPro" id="IPR014851">
    <property type="entry name" value="BCS1_N"/>
</dbReference>
<evidence type="ECO:0008006" key="17">
    <source>
        <dbReference type="Google" id="ProtNLM"/>
    </source>
</evidence>
<evidence type="ECO:0000256" key="12">
    <source>
        <dbReference type="RuleBase" id="RU003651"/>
    </source>
</evidence>
<keyword evidence="3" id="KW-0812">Transmembrane</keyword>
<keyword evidence="10" id="KW-0472">Membrane</keyword>
<keyword evidence="6" id="KW-0378">Hydrolase</keyword>
<reference evidence="15" key="2">
    <citation type="journal article" date="2023" name="IMA Fungus">
        <title>Comparative genomic study of the Penicillium genus elucidates a diverse pangenome and 15 lateral gene transfer events.</title>
        <authorList>
            <person name="Petersen C."/>
            <person name="Sorensen T."/>
            <person name="Nielsen M.R."/>
            <person name="Sondergaard T.E."/>
            <person name="Sorensen J.L."/>
            <person name="Fitzpatrick D.A."/>
            <person name="Frisvad J.C."/>
            <person name="Nielsen K.L."/>
        </authorList>
    </citation>
    <scope>NUCLEOTIDE SEQUENCE</scope>
    <source>
        <strain evidence="15">IBT 21472</strain>
    </source>
</reference>
<keyword evidence="9" id="KW-0496">Mitochondrion</keyword>
<sequence length="501" mass="56272">MFSSAHLPMSGEFHAFLALVRTTLNLDPLAFVNFGLIVIGLIASLRSAGNIIHSYAEKTCLSTVHVEEDDPLYYNVIRWMNDHVFRHRNFLSVLAQTTNNPDSVNALIQSPLSKLDSDRLISYREVDDKPSIELKPFHGSRLFRFKRTWILFDHATKSPEVTGRFPSVEGKPKLTLQCLSFSLSPITKFLEEVHAYGCKVSVSSTTVYRTRHNSRDIVRWSSVASRPSRDISTIILDKHKKQTILRDVNEYLHPHTRQWYANHGIPYRRGYLFSGPPGTGKTSLASAIAGVFGLDIYVLNLLDPTMTEPQFIRLFSEVPTRCVVLLEDVDAAGLSRCDLVPSQDCTQSKSAAQFTMGAARATPASTSAISLSGLLNAIDGVSSHEGRILIMTTNVLQRLDRALIRPGRVDIHIRFELPSQEELRNLFLSIYSDVSQNTAAPTGKENVQPERLDELARHFSGRLPEGRFSLAEVQGFLLRYKRQPDEACDNVSSWVKEMENN</sequence>
<evidence type="ECO:0000256" key="6">
    <source>
        <dbReference type="ARBA" id="ARBA00022801"/>
    </source>
</evidence>
<organism evidence="15 16">
    <name type="scientific">Penicillium atrosanguineum</name>
    <dbReference type="NCBI Taxonomy" id="1132637"/>
    <lineage>
        <taxon>Eukaryota</taxon>
        <taxon>Fungi</taxon>
        <taxon>Dikarya</taxon>
        <taxon>Ascomycota</taxon>
        <taxon>Pezizomycotina</taxon>
        <taxon>Eurotiomycetes</taxon>
        <taxon>Eurotiomycetidae</taxon>
        <taxon>Eurotiales</taxon>
        <taxon>Aspergillaceae</taxon>
        <taxon>Penicillium</taxon>
    </lineage>
</organism>
<evidence type="ECO:0000256" key="7">
    <source>
        <dbReference type="ARBA" id="ARBA00022840"/>
    </source>
</evidence>
<keyword evidence="16" id="KW-1185">Reference proteome</keyword>
<evidence type="ECO:0000259" key="13">
    <source>
        <dbReference type="SMART" id="SM00382"/>
    </source>
</evidence>
<dbReference type="InterPro" id="IPR003960">
    <property type="entry name" value="ATPase_AAA_CS"/>
</dbReference>
<gene>
    <name evidence="15" type="ORF">N7476_003603</name>
</gene>
<evidence type="ECO:0000256" key="11">
    <source>
        <dbReference type="ARBA" id="ARBA00048778"/>
    </source>
</evidence>
<dbReference type="EMBL" id="JAPZBO010000002">
    <property type="protein sequence ID" value="KAJ5325003.1"/>
    <property type="molecule type" value="Genomic_DNA"/>
</dbReference>
<evidence type="ECO:0000256" key="8">
    <source>
        <dbReference type="ARBA" id="ARBA00022989"/>
    </source>
</evidence>
<keyword evidence="8" id="KW-1133">Transmembrane helix</keyword>
<evidence type="ECO:0000256" key="9">
    <source>
        <dbReference type="ARBA" id="ARBA00023128"/>
    </source>
</evidence>
<protein>
    <recommendedName>
        <fullName evidence="17">P-loop containing nucleoside triphosphate hydrolase protein</fullName>
    </recommendedName>
</protein>
<dbReference type="GO" id="GO:0016887">
    <property type="term" value="F:ATP hydrolysis activity"/>
    <property type="evidence" value="ECO:0007669"/>
    <property type="project" value="InterPro"/>
</dbReference>
<dbReference type="InterPro" id="IPR003959">
    <property type="entry name" value="ATPase_AAA_core"/>
</dbReference>
<accession>A0A9W9LDJ8</accession>
<dbReference type="AlphaFoldDB" id="A0A9W9LDJ8"/>
<comment type="catalytic activity">
    <reaction evidence="11">
        <text>ATP + H2O = ADP + phosphate + H(+)</text>
        <dbReference type="Rhea" id="RHEA:13065"/>
        <dbReference type="ChEBI" id="CHEBI:15377"/>
        <dbReference type="ChEBI" id="CHEBI:15378"/>
        <dbReference type="ChEBI" id="CHEBI:30616"/>
        <dbReference type="ChEBI" id="CHEBI:43474"/>
        <dbReference type="ChEBI" id="CHEBI:456216"/>
    </reaction>
    <physiologicalReaction direction="left-to-right" evidence="11">
        <dbReference type="Rhea" id="RHEA:13066"/>
    </physiologicalReaction>
</comment>
<reference evidence="15" key="1">
    <citation type="submission" date="2022-12" db="EMBL/GenBank/DDBJ databases">
        <authorList>
            <person name="Petersen C."/>
        </authorList>
    </citation>
    <scope>NUCLEOTIDE SEQUENCE</scope>
    <source>
        <strain evidence="15">IBT 21472</strain>
    </source>
</reference>
<dbReference type="PRINTS" id="PR00300">
    <property type="entry name" value="CLPPROTEASEA"/>
</dbReference>
<dbReference type="InterPro" id="IPR057495">
    <property type="entry name" value="AAA_lid_BCS1"/>
</dbReference>
<evidence type="ECO:0000313" key="16">
    <source>
        <dbReference type="Proteomes" id="UP001147746"/>
    </source>
</evidence>
<comment type="caution">
    <text evidence="15">The sequence shown here is derived from an EMBL/GenBank/DDBJ whole genome shotgun (WGS) entry which is preliminary data.</text>
</comment>
<evidence type="ECO:0000259" key="14">
    <source>
        <dbReference type="SMART" id="SM01024"/>
    </source>
</evidence>
<dbReference type="SMART" id="SM00382">
    <property type="entry name" value="AAA"/>
    <property type="match status" value="1"/>
</dbReference>
<proteinExistence type="inferred from homology"/>
<dbReference type="SMART" id="SM01024">
    <property type="entry name" value="BCS1_N"/>
    <property type="match status" value="1"/>
</dbReference>
<dbReference type="GO" id="GO:0005524">
    <property type="term" value="F:ATP binding"/>
    <property type="evidence" value="ECO:0007669"/>
    <property type="project" value="UniProtKB-KW"/>
</dbReference>
<evidence type="ECO:0000313" key="15">
    <source>
        <dbReference type="EMBL" id="KAJ5325003.1"/>
    </source>
</evidence>
<keyword evidence="5" id="KW-0999">Mitochondrion inner membrane</keyword>
<evidence type="ECO:0000256" key="3">
    <source>
        <dbReference type="ARBA" id="ARBA00022692"/>
    </source>
</evidence>
<dbReference type="GO" id="GO:0005743">
    <property type="term" value="C:mitochondrial inner membrane"/>
    <property type="evidence" value="ECO:0007669"/>
    <property type="project" value="UniProtKB-SubCell"/>
</dbReference>
<dbReference type="InterPro" id="IPR050747">
    <property type="entry name" value="Mitochondrial_chaperone_BCS1"/>
</dbReference>
<dbReference type="SUPFAM" id="SSF52540">
    <property type="entry name" value="P-loop containing nucleoside triphosphate hydrolases"/>
    <property type="match status" value="1"/>
</dbReference>
<comment type="similarity">
    <text evidence="2">Belongs to the AAA ATPase family. BCS1 subfamily.</text>
</comment>
<dbReference type="InterPro" id="IPR003593">
    <property type="entry name" value="AAA+_ATPase"/>
</dbReference>
<evidence type="ECO:0000256" key="5">
    <source>
        <dbReference type="ARBA" id="ARBA00022792"/>
    </source>
</evidence>
<evidence type="ECO:0000256" key="2">
    <source>
        <dbReference type="ARBA" id="ARBA00007448"/>
    </source>
</evidence>
<dbReference type="Gene3D" id="3.40.50.300">
    <property type="entry name" value="P-loop containing nucleotide triphosphate hydrolases"/>
    <property type="match status" value="1"/>
</dbReference>
<dbReference type="Pfam" id="PF25426">
    <property type="entry name" value="AAA_lid_BCS1"/>
    <property type="match status" value="1"/>
</dbReference>
<dbReference type="Pfam" id="PF08740">
    <property type="entry name" value="BCS1_N"/>
    <property type="match status" value="1"/>
</dbReference>
<dbReference type="Proteomes" id="UP001147746">
    <property type="component" value="Unassembled WGS sequence"/>
</dbReference>
<dbReference type="InterPro" id="IPR001270">
    <property type="entry name" value="ClpA/B"/>
</dbReference>
<dbReference type="Pfam" id="PF00004">
    <property type="entry name" value="AAA"/>
    <property type="match status" value="1"/>
</dbReference>
<evidence type="ECO:0000256" key="4">
    <source>
        <dbReference type="ARBA" id="ARBA00022741"/>
    </source>
</evidence>
<dbReference type="InterPro" id="IPR027417">
    <property type="entry name" value="P-loop_NTPase"/>
</dbReference>
<dbReference type="PANTHER" id="PTHR23070">
    <property type="entry name" value="BCS1 AAA-TYPE ATPASE"/>
    <property type="match status" value="1"/>
</dbReference>
<comment type="subcellular location">
    <subcellularLocation>
        <location evidence="1">Mitochondrion inner membrane</location>
        <topology evidence="1">Single-pass membrane protein</topology>
    </subcellularLocation>
</comment>
<feature type="domain" description="AAA+ ATPase" evidence="13">
    <location>
        <begin position="267"/>
        <end position="419"/>
    </location>
</feature>
<keyword evidence="4 12" id="KW-0547">Nucleotide-binding</keyword>
<keyword evidence="7 12" id="KW-0067">ATP-binding</keyword>
<name>A0A9W9LDJ8_9EURO</name>
<evidence type="ECO:0000256" key="10">
    <source>
        <dbReference type="ARBA" id="ARBA00023136"/>
    </source>
</evidence>
<feature type="domain" description="BCS1 N-terminal" evidence="14">
    <location>
        <begin position="36"/>
        <end position="234"/>
    </location>
</feature>